<evidence type="ECO:0000313" key="5">
    <source>
        <dbReference type="EMBL" id="CAB4908837.1"/>
    </source>
</evidence>
<dbReference type="PANTHER" id="PTHR43537">
    <property type="entry name" value="TRANSCRIPTIONAL REGULATOR, GNTR FAMILY"/>
    <property type="match status" value="1"/>
</dbReference>
<dbReference type="InterPro" id="IPR036388">
    <property type="entry name" value="WH-like_DNA-bd_sf"/>
</dbReference>
<dbReference type="PROSITE" id="PS50949">
    <property type="entry name" value="HTH_GNTR"/>
    <property type="match status" value="1"/>
</dbReference>
<dbReference type="CDD" id="cd07377">
    <property type="entry name" value="WHTH_GntR"/>
    <property type="match status" value="1"/>
</dbReference>
<accession>A0A6J7GK83</accession>
<reference evidence="5" key="1">
    <citation type="submission" date="2020-05" db="EMBL/GenBank/DDBJ databases">
        <authorList>
            <person name="Chiriac C."/>
            <person name="Salcher M."/>
            <person name="Ghai R."/>
            <person name="Kavagutti S V."/>
        </authorList>
    </citation>
    <scope>NUCLEOTIDE SEQUENCE</scope>
</reference>
<dbReference type="GO" id="GO:0003677">
    <property type="term" value="F:DNA binding"/>
    <property type="evidence" value="ECO:0007669"/>
    <property type="project" value="UniProtKB-KW"/>
</dbReference>
<dbReference type="EMBL" id="CAFBMQ010000090">
    <property type="protein sequence ID" value="CAB4908837.1"/>
    <property type="molecule type" value="Genomic_DNA"/>
</dbReference>
<protein>
    <submittedName>
        <fullName evidence="5">Unannotated protein</fullName>
    </submittedName>
</protein>
<dbReference type="InterPro" id="IPR011711">
    <property type="entry name" value="GntR_C"/>
</dbReference>
<dbReference type="AlphaFoldDB" id="A0A6J7GK83"/>
<evidence type="ECO:0000259" key="4">
    <source>
        <dbReference type="PROSITE" id="PS50949"/>
    </source>
</evidence>
<dbReference type="Pfam" id="PF00392">
    <property type="entry name" value="GntR"/>
    <property type="match status" value="1"/>
</dbReference>
<dbReference type="Pfam" id="PF07729">
    <property type="entry name" value="FCD"/>
    <property type="match status" value="1"/>
</dbReference>
<name>A0A6J7GK83_9ZZZZ</name>
<proteinExistence type="predicted"/>
<sequence>MSVVTTPRVLLRDQALVRLREAIVTGELPPGGVVKAAELAGRLGLSVAPVRTALARLADEGLVESKPQSHTRVTAVVPAVVHDAAVVVRAMHELAVATAVPAVTADDVAAMRAANQRFADAVRAGDVDAALDADDELHDVLVDRCGNGAVRATVDRFTPVVRRLERLRFAAAHGSDSVDLHDQLISACEHHDVEAAVGTTTAIWTALLSELTEETP</sequence>
<dbReference type="Gene3D" id="1.10.10.10">
    <property type="entry name" value="Winged helix-like DNA-binding domain superfamily/Winged helix DNA-binding domain"/>
    <property type="match status" value="1"/>
</dbReference>
<evidence type="ECO:0000256" key="3">
    <source>
        <dbReference type="ARBA" id="ARBA00023163"/>
    </source>
</evidence>
<dbReference type="InterPro" id="IPR008920">
    <property type="entry name" value="TF_FadR/GntR_C"/>
</dbReference>
<evidence type="ECO:0000256" key="1">
    <source>
        <dbReference type="ARBA" id="ARBA00023015"/>
    </source>
</evidence>
<dbReference type="SMART" id="SM00345">
    <property type="entry name" value="HTH_GNTR"/>
    <property type="match status" value="1"/>
</dbReference>
<dbReference type="SMART" id="SM00895">
    <property type="entry name" value="FCD"/>
    <property type="match status" value="1"/>
</dbReference>
<gene>
    <name evidence="5" type="ORF">UFOPK3609_00723</name>
</gene>
<dbReference type="SUPFAM" id="SSF48008">
    <property type="entry name" value="GntR ligand-binding domain-like"/>
    <property type="match status" value="1"/>
</dbReference>
<keyword evidence="3" id="KW-0804">Transcription</keyword>
<feature type="domain" description="HTH gntR-type" evidence="4">
    <location>
        <begin position="9"/>
        <end position="76"/>
    </location>
</feature>
<dbReference type="SUPFAM" id="SSF46785">
    <property type="entry name" value="Winged helix' DNA-binding domain"/>
    <property type="match status" value="1"/>
</dbReference>
<dbReference type="InterPro" id="IPR036390">
    <property type="entry name" value="WH_DNA-bd_sf"/>
</dbReference>
<evidence type="ECO:0000256" key="2">
    <source>
        <dbReference type="ARBA" id="ARBA00023125"/>
    </source>
</evidence>
<keyword evidence="2" id="KW-0238">DNA-binding</keyword>
<dbReference type="Gene3D" id="1.20.120.530">
    <property type="entry name" value="GntR ligand-binding domain-like"/>
    <property type="match status" value="1"/>
</dbReference>
<keyword evidence="1" id="KW-0805">Transcription regulation</keyword>
<dbReference type="PANTHER" id="PTHR43537:SF5">
    <property type="entry name" value="UXU OPERON TRANSCRIPTIONAL REGULATOR"/>
    <property type="match status" value="1"/>
</dbReference>
<dbReference type="InterPro" id="IPR000524">
    <property type="entry name" value="Tscrpt_reg_HTH_GntR"/>
</dbReference>
<organism evidence="5">
    <name type="scientific">freshwater metagenome</name>
    <dbReference type="NCBI Taxonomy" id="449393"/>
    <lineage>
        <taxon>unclassified sequences</taxon>
        <taxon>metagenomes</taxon>
        <taxon>ecological metagenomes</taxon>
    </lineage>
</organism>
<dbReference type="GO" id="GO:0003700">
    <property type="term" value="F:DNA-binding transcription factor activity"/>
    <property type="evidence" value="ECO:0007669"/>
    <property type="project" value="InterPro"/>
</dbReference>